<accession>A0AAD4Q8G2</accession>
<dbReference type="PROSITE" id="PS50297">
    <property type="entry name" value="ANK_REP_REGION"/>
    <property type="match status" value="10"/>
</dbReference>
<dbReference type="InterPro" id="IPR002110">
    <property type="entry name" value="Ankyrin_rpt"/>
</dbReference>
<dbReference type="Proteomes" id="UP001201163">
    <property type="component" value="Unassembled WGS sequence"/>
</dbReference>
<feature type="repeat" description="ANK" evidence="3">
    <location>
        <begin position="241"/>
        <end position="279"/>
    </location>
</feature>
<dbReference type="Pfam" id="PF13637">
    <property type="entry name" value="Ank_4"/>
    <property type="match status" value="1"/>
</dbReference>
<sequence length="544" mass="59786">MKALFDLGRPHFAAWIGLYDIDAESGGKLPSEIASPLYYSALCGFHDLVRHLAIKYPQHINAIGGTYGFPLVAALCRNRVPVAELLLEHGGSVDVQDTRKQTALHKTVDRHDKLAIGAVQFLLERGADVNARRDDLWTPLHLAVNTGELLVAQMLLDHRADVNSRNSVGQTPLHLLSRRQTSQDEDICSDIAELLLARGANVNEKDKDNATPLHLASCNKRLDIVRVLLNHGANADAENDKGETPLQIVLRDNHNTQDDGVGIVQLLLEHGAEAYARDKYRYDAILLHSASYHGRPEMVRMLLNHGVKSNAKNRRGETALHVVSRGRYDSKDGVRVAMLLLERGIDVNAQNNDRDSPLHSASFNGKIGIARVLLDHDAKVSAKNNRGETPLHQVSQGEYESQVDGVGIAQLLLDRGVDVNAQDGNGATALHLASWSGKLEVARLFLEQATLKNDSVLTPLHVSSKGEYYSKNITPVLLTLVLVHPVDLNAQQKDLKTPLHFACFRGKPEIARLLLNHGGKADARNNQGDVETRLIQVTCLVGYD</sequence>
<dbReference type="PROSITE" id="PS50088">
    <property type="entry name" value="ANK_REPEAT"/>
    <property type="match status" value="11"/>
</dbReference>
<feature type="repeat" description="ANK" evidence="3">
    <location>
        <begin position="282"/>
        <end position="314"/>
    </location>
</feature>
<gene>
    <name evidence="4" type="ORF">EDB92DRAFT_1806154</name>
</gene>
<dbReference type="InterPro" id="IPR036770">
    <property type="entry name" value="Ankyrin_rpt-contain_sf"/>
</dbReference>
<feature type="repeat" description="ANK" evidence="3">
    <location>
        <begin position="168"/>
        <end position="207"/>
    </location>
</feature>
<feature type="repeat" description="ANK" evidence="3">
    <location>
        <begin position="494"/>
        <end position="526"/>
    </location>
</feature>
<feature type="repeat" description="ANK" evidence="3">
    <location>
        <begin position="353"/>
        <end position="385"/>
    </location>
</feature>
<name>A0AAD4Q8G2_9AGAM</name>
<dbReference type="PANTHER" id="PTHR24126">
    <property type="entry name" value="ANKYRIN REPEAT, PH AND SEC7 DOMAIN CONTAINING PROTEIN SECG-RELATED"/>
    <property type="match status" value="1"/>
</dbReference>
<feature type="repeat" description="ANK" evidence="3">
    <location>
        <begin position="99"/>
        <end position="134"/>
    </location>
</feature>
<dbReference type="Pfam" id="PF13857">
    <property type="entry name" value="Ank_5"/>
    <property type="match status" value="2"/>
</dbReference>
<feature type="repeat" description="ANK" evidence="3">
    <location>
        <begin position="425"/>
        <end position="447"/>
    </location>
</feature>
<feature type="repeat" description="ANK" evidence="3">
    <location>
        <begin position="315"/>
        <end position="352"/>
    </location>
</feature>
<evidence type="ECO:0000313" key="5">
    <source>
        <dbReference type="Proteomes" id="UP001201163"/>
    </source>
</evidence>
<reference evidence="4" key="1">
    <citation type="submission" date="2022-01" db="EMBL/GenBank/DDBJ databases">
        <title>Comparative genomics reveals a dynamic genome evolution in the ectomycorrhizal milk-cap (Lactarius) mushrooms.</title>
        <authorList>
            <consortium name="DOE Joint Genome Institute"/>
            <person name="Lebreton A."/>
            <person name="Tang N."/>
            <person name="Kuo A."/>
            <person name="LaButti K."/>
            <person name="Drula E."/>
            <person name="Barry K."/>
            <person name="Clum A."/>
            <person name="Lipzen A."/>
            <person name="Mousain D."/>
            <person name="Ng V."/>
            <person name="Wang R."/>
            <person name="Wang X."/>
            <person name="Dai Y."/>
            <person name="Henrissat B."/>
            <person name="Grigoriev I.V."/>
            <person name="Guerin-Laguette A."/>
            <person name="Yu F."/>
            <person name="Martin F.M."/>
        </authorList>
    </citation>
    <scope>NUCLEOTIDE SEQUENCE</scope>
    <source>
        <strain evidence="4">QP</strain>
    </source>
</reference>
<keyword evidence="5" id="KW-1185">Reference proteome</keyword>
<dbReference type="Pfam" id="PF12796">
    <property type="entry name" value="Ank_2"/>
    <property type="match status" value="3"/>
</dbReference>
<dbReference type="PRINTS" id="PR01415">
    <property type="entry name" value="ANKYRIN"/>
</dbReference>
<feature type="repeat" description="ANK" evidence="3">
    <location>
        <begin position="386"/>
        <end position="424"/>
    </location>
</feature>
<dbReference type="PANTHER" id="PTHR24126:SF14">
    <property type="entry name" value="ANK_REP_REGION DOMAIN-CONTAINING PROTEIN"/>
    <property type="match status" value="1"/>
</dbReference>
<evidence type="ECO:0000256" key="2">
    <source>
        <dbReference type="ARBA" id="ARBA00023043"/>
    </source>
</evidence>
<organism evidence="4 5">
    <name type="scientific">Lactarius akahatsu</name>
    <dbReference type="NCBI Taxonomy" id="416441"/>
    <lineage>
        <taxon>Eukaryota</taxon>
        <taxon>Fungi</taxon>
        <taxon>Dikarya</taxon>
        <taxon>Basidiomycota</taxon>
        <taxon>Agaricomycotina</taxon>
        <taxon>Agaricomycetes</taxon>
        <taxon>Russulales</taxon>
        <taxon>Russulaceae</taxon>
        <taxon>Lactarius</taxon>
    </lineage>
</organism>
<dbReference type="SMART" id="SM00248">
    <property type="entry name" value="ANK"/>
    <property type="match status" value="13"/>
</dbReference>
<evidence type="ECO:0000256" key="3">
    <source>
        <dbReference type="PROSITE-ProRule" id="PRU00023"/>
    </source>
</evidence>
<feature type="repeat" description="ANK" evidence="3">
    <location>
        <begin position="208"/>
        <end position="240"/>
    </location>
</feature>
<dbReference type="Gene3D" id="1.25.40.20">
    <property type="entry name" value="Ankyrin repeat-containing domain"/>
    <property type="match status" value="7"/>
</dbReference>
<evidence type="ECO:0000313" key="4">
    <source>
        <dbReference type="EMBL" id="KAH8979869.1"/>
    </source>
</evidence>
<protein>
    <submittedName>
        <fullName evidence="4">Ankyrin repeat-containing domain protein</fullName>
    </submittedName>
</protein>
<keyword evidence="2 3" id="KW-0040">ANK repeat</keyword>
<evidence type="ECO:0000256" key="1">
    <source>
        <dbReference type="ARBA" id="ARBA00022737"/>
    </source>
</evidence>
<dbReference type="AlphaFoldDB" id="A0AAD4Q8G2"/>
<dbReference type="EMBL" id="JAKELL010000153">
    <property type="protein sequence ID" value="KAH8979869.1"/>
    <property type="molecule type" value="Genomic_DNA"/>
</dbReference>
<keyword evidence="1" id="KW-0677">Repeat</keyword>
<dbReference type="SUPFAM" id="SSF48403">
    <property type="entry name" value="Ankyrin repeat"/>
    <property type="match status" value="2"/>
</dbReference>
<proteinExistence type="predicted"/>
<comment type="caution">
    <text evidence="4">The sequence shown here is derived from an EMBL/GenBank/DDBJ whole genome shotgun (WGS) entry which is preliminary data.</text>
</comment>
<feature type="repeat" description="ANK" evidence="3">
    <location>
        <begin position="135"/>
        <end position="167"/>
    </location>
</feature>